<evidence type="ECO:0008006" key="16">
    <source>
        <dbReference type="Google" id="ProtNLM"/>
    </source>
</evidence>
<dbReference type="InterPro" id="IPR001723">
    <property type="entry name" value="Nuclear_hrmn_rcpt"/>
</dbReference>
<protein>
    <recommendedName>
        <fullName evidence="16">Retinoid X receptor</fullName>
    </recommendedName>
</protein>
<dbReference type="GO" id="GO:0008270">
    <property type="term" value="F:zinc ion binding"/>
    <property type="evidence" value="ECO:0007669"/>
    <property type="project" value="UniProtKB-KW"/>
</dbReference>
<evidence type="ECO:0000256" key="9">
    <source>
        <dbReference type="ARBA" id="ARBA00023242"/>
    </source>
</evidence>
<dbReference type="Gene3D" id="3.30.50.10">
    <property type="entry name" value="Erythroid Transcription Factor GATA-1, subunit A"/>
    <property type="match status" value="1"/>
</dbReference>
<proteinExistence type="inferred from homology"/>
<dbReference type="SUPFAM" id="SSF48508">
    <property type="entry name" value="Nuclear receptor ligand-binding domain"/>
    <property type="match status" value="1"/>
</dbReference>
<dbReference type="InterPro" id="IPR013088">
    <property type="entry name" value="Znf_NHR/GATA"/>
</dbReference>
<reference evidence="14" key="1">
    <citation type="submission" date="2021-02" db="EMBL/GenBank/DDBJ databases">
        <authorList>
            <person name="Nowell W R."/>
        </authorList>
    </citation>
    <scope>NUCLEOTIDE SEQUENCE</scope>
</reference>
<dbReference type="SUPFAM" id="SSF57716">
    <property type="entry name" value="Glucocorticoid receptor-like (DNA-binding domain)"/>
    <property type="match status" value="1"/>
</dbReference>
<dbReference type="InterPro" id="IPR000536">
    <property type="entry name" value="Nucl_hrmn_rcpt_lig-bd"/>
</dbReference>
<evidence type="ECO:0000256" key="8">
    <source>
        <dbReference type="ARBA" id="ARBA00023170"/>
    </source>
</evidence>
<dbReference type="PRINTS" id="PR00047">
    <property type="entry name" value="STROIDFINGER"/>
</dbReference>
<dbReference type="Proteomes" id="UP000677228">
    <property type="component" value="Unassembled WGS sequence"/>
</dbReference>
<gene>
    <name evidence="14" type="ORF">OVA965_LOCUS25664</name>
</gene>
<evidence type="ECO:0000256" key="3">
    <source>
        <dbReference type="ARBA" id="ARBA00022771"/>
    </source>
</evidence>
<keyword evidence="9 10" id="KW-0539">Nucleus</keyword>
<keyword evidence="7 10" id="KW-0804">Transcription</keyword>
<organism evidence="14 15">
    <name type="scientific">Didymodactylos carnosus</name>
    <dbReference type="NCBI Taxonomy" id="1234261"/>
    <lineage>
        <taxon>Eukaryota</taxon>
        <taxon>Metazoa</taxon>
        <taxon>Spiralia</taxon>
        <taxon>Gnathifera</taxon>
        <taxon>Rotifera</taxon>
        <taxon>Eurotatoria</taxon>
        <taxon>Bdelloidea</taxon>
        <taxon>Philodinida</taxon>
        <taxon>Philodinidae</taxon>
        <taxon>Didymodactylos</taxon>
    </lineage>
</organism>
<feature type="compositionally biased region" description="Polar residues" evidence="11">
    <location>
        <begin position="1"/>
        <end position="11"/>
    </location>
</feature>
<feature type="domain" description="Nuclear receptor" evidence="12">
    <location>
        <begin position="102"/>
        <end position="177"/>
    </location>
</feature>
<dbReference type="PANTHER" id="PTHR24083">
    <property type="entry name" value="NUCLEAR HORMONE RECEPTOR"/>
    <property type="match status" value="1"/>
</dbReference>
<dbReference type="InterPro" id="IPR035500">
    <property type="entry name" value="NHR-like_dom_sf"/>
</dbReference>
<comment type="caution">
    <text evidence="14">The sequence shown here is derived from an EMBL/GenBank/DDBJ whole genome shotgun (WGS) entry which is preliminary data.</text>
</comment>
<name>A0A8S2ETP3_9BILA</name>
<dbReference type="Pfam" id="PF00105">
    <property type="entry name" value="zf-C4"/>
    <property type="match status" value="1"/>
</dbReference>
<evidence type="ECO:0000259" key="12">
    <source>
        <dbReference type="PROSITE" id="PS51030"/>
    </source>
</evidence>
<evidence type="ECO:0000256" key="1">
    <source>
        <dbReference type="ARBA" id="ARBA00004123"/>
    </source>
</evidence>
<dbReference type="CDD" id="cd06956">
    <property type="entry name" value="NR_DBD_RXR"/>
    <property type="match status" value="1"/>
</dbReference>
<keyword evidence="6 10" id="KW-0238">DNA-binding</keyword>
<dbReference type="InterPro" id="IPR050274">
    <property type="entry name" value="Nuclear_hormone_rcpt_NR2"/>
</dbReference>
<dbReference type="PRINTS" id="PR00398">
    <property type="entry name" value="STRDHORMONER"/>
</dbReference>
<dbReference type="AlphaFoldDB" id="A0A8S2ETP3"/>
<evidence type="ECO:0000313" key="15">
    <source>
        <dbReference type="Proteomes" id="UP000677228"/>
    </source>
</evidence>
<evidence type="ECO:0000256" key="2">
    <source>
        <dbReference type="ARBA" id="ARBA00022723"/>
    </source>
</evidence>
<dbReference type="PROSITE" id="PS00031">
    <property type="entry name" value="NUCLEAR_REC_DBD_1"/>
    <property type="match status" value="1"/>
</dbReference>
<dbReference type="GO" id="GO:0043565">
    <property type="term" value="F:sequence-specific DNA binding"/>
    <property type="evidence" value="ECO:0007669"/>
    <property type="project" value="InterPro"/>
</dbReference>
<evidence type="ECO:0000256" key="7">
    <source>
        <dbReference type="ARBA" id="ARBA00023163"/>
    </source>
</evidence>
<evidence type="ECO:0000259" key="13">
    <source>
        <dbReference type="PROSITE" id="PS51843"/>
    </source>
</evidence>
<evidence type="ECO:0000313" key="14">
    <source>
        <dbReference type="EMBL" id="CAF1237479.1"/>
    </source>
</evidence>
<sequence>MSESSSFSYSDNGYIPSPAISNQNGSSGTPNTIQSMGQNSNYSSSGGDSPSSISPSPAMSATNMPTQFSGGLLSSGAISNEVNSTTNVGSNSQMNTNIGSSKYCCAICGDKASGKHYGVHSCEGCKGFFKRTVRKDLTYTCRDNRECIIDKRQRNRCQYCRYQKCLLVGMKKEAVQEERQKNAAGEGETLSPGEDEMQLEKLIQAEMSVEPKLESLHEEECTYARLLATTQQQVSQLSDWAKRVPHFSSLSLDDQVALVRASWRDILCCSLAYRSMLAPECGLILSDGSYVKPHTAIDQSLQFFITRLYHDVVTIMRELQVDKVEIACLKAIFLFDPGRILGILPLFSETYSKIMDKLDSIVSYKSDVQDTARISELREKVCMALASYCKKVHSDDVARFAKLLLRMPPIRGWCIKGIENLFFAGAVRSADSEIIQMIRNRQL</sequence>
<dbReference type="FunFam" id="3.30.50.10:FF:000006">
    <property type="entry name" value="Nuclear receptor subfamily 5 group A member"/>
    <property type="match status" value="1"/>
</dbReference>
<comment type="subcellular location">
    <subcellularLocation>
        <location evidence="1 10">Nucleus</location>
    </subcellularLocation>
</comment>
<evidence type="ECO:0000256" key="10">
    <source>
        <dbReference type="RuleBase" id="RU004334"/>
    </source>
</evidence>
<dbReference type="PROSITE" id="PS51843">
    <property type="entry name" value="NR_LBD"/>
    <property type="match status" value="1"/>
</dbReference>
<accession>A0A8S2ETP3</accession>
<dbReference type="Gene3D" id="1.10.565.10">
    <property type="entry name" value="Retinoid X Receptor"/>
    <property type="match status" value="1"/>
</dbReference>
<dbReference type="SMART" id="SM00430">
    <property type="entry name" value="HOLI"/>
    <property type="match status" value="1"/>
</dbReference>
<evidence type="ECO:0000256" key="6">
    <source>
        <dbReference type="ARBA" id="ARBA00023125"/>
    </source>
</evidence>
<dbReference type="InterPro" id="IPR001628">
    <property type="entry name" value="Znf_hrmn_rcpt"/>
</dbReference>
<feature type="region of interest" description="Disordered" evidence="11">
    <location>
        <begin position="1"/>
        <end position="65"/>
    </location>
</feature>
<feature type="compositionally biased region" description="Low complexity" evidence="11">
    <location>
        <begin position="34"/>
        <end position="61"/>
    </location>
</feature>
<dbReference type="Pfam" id="PF00104">
    <property type="entry name" value="Hormone_recep"/>
    <property type="match status" value="1"/>
</dbReference>
<dbReference type="PROSITE" id="PS51030">
    <property type="entry name" value="NUCLEAR_REC_DBD_2"/>
    <property type="match status" value="1"/>
</dbReference>
<dbReference type="SMART" id="SM00399">
    <property type="entry name" value="ZnF_C4"/>
    <property type="match status" value="1"/>
</dbReference>
<evidence type="ECO:0000256" key="11">
    <source>
        <dbReference type="SAM" id="MobiDB-lite"/>
    </source>
</evidence>
<keyword evidence="2 10" id="KW-0479">Metal-binding</keyword>
<evidence type="ECO:0000256" key="5">
    <source>
        <dbReference type="ARBA" id="ARBA00023015"/>
    </source>
</evidence>
<dbReference type="GO" id="GO:0003700">
    <property type="term" value="F:DNA-binding transcription factor activity"/>
    <property type="evidence" value="ECO:0007669"/>
    <property type="project" value="InterPro"/>
</dbReference>
<feature type="compositionally biased region" description="Polar residues" evidence="11">
    <location>
        <begin position="19"/>
        <end position="33"/>
    </location>
</feature>
<evidence type="ECO:0000256" key="4">
    <source>
        <dbReference type="ARBA" id="ARBA00022833"/>
    </source>
</evidence>
<dbReference type="GO" id="GO:0005634">
    <property type="term" value="C:nucleus"/>
    <property type="evidence" value="ECO:0007669"/>
    <property type="project" value="UniProtKB-SubCell"/>
</dbReference>
<feature type="domain" description="NR LBD" evidence="13">
    <location>
        <begin position="194"/>
        <end position="443"/>
    </location>
</feature>
<comment type="similarity">
    <text evidence="10">Belongs to the nuclear hormone receptor family.</text>
</comment>
<keyword evidence="8 10" id="KW-0675">Receptor</keyword>
<keyword evidence="5 10" id="KW-0805">Transcription regulation</keyword>
<keyword evidence="3 10" id="KW-0863">Zinc-finger</keyword>
<keyword evidence="4 10" id="KW-0862">Zinc</keyword>
<dbReference type="EMBL" id="CAJNOK010016050">
    <property type="protein sequence ID" value="CAF1237479.1"/>
    <property type="molecule type" value="Genomic_DNA"/>
</dbReference>